<dbReference type="Gene3D" id="1.10.287.130">
    <property type="match status" value="1"/>
</dbReference>
<evidence type="ECO:0000256" key="9">
    <source>
        <dbReference type="ARBA" id="ARBA00023012"/>
    </source>
</evidence>
<dbReference type="CDD" id="cd06225">
    <property type="entry name" value="HAMP"/>
    <property type="match status" value="1"/>
</dbReference>
<keyword evidence="9" id="KW-0902">Two-component regulatory system</keyword>
<evidence type="ECO:0000256" key="4">
    <source>
        <dbReference type="ARBA" id="ARBA00022553"/>
    </source>
</evidence>
<evidence type="ECO:0000256" key="7">
    <source>
        <dbReference type="ARBA" id="ARBA00022777"/>
    </source>
</evidence>
<keyword evidence="7" id="KW-0418">Kinase</keyword>
<comment type="subcellular location">
    <subcellularLocation>
        <location evidence="2">Membrane</location>
    </subcellularLocation>
</comment>
<protein>
    <recommendedName>
        <fullName evidence="3">histidine kinase</fullName>
        <ecNumber evidence="3">2.7.13.3</ecNumber>
    </recommendedName>
</protein>
<dbReference type="GO" id="GO:0000155">
    <property type="term" value="F:phosphorelay sensor kinase activity"/>
    <property type="evidence" value="ECO:0007669"/>
    <property type="project" value="InterPro"/>
</dbReference>
<proteinExistence type="predicted"/>
<dbReference type="Pfam" id="PF00672">
    <property type="entry name" value="HAMP"/>
    <property type="match status" value="1"/>
</dbReference>
<organism evidence="15">
    <name type="scientific">Thermus tengchongensis</name>
    <dbReference type="NCBI Taxonomy" id="1214928"/>
    <lineage>
        <taxon>Bacteria</taxon>
        <taxon>Thermotogati</taxon>
        <taxon>Deinococcota</taxon>
        <taxon>Deinococci</taxon>
        <taxon>Thermales</taxon>
        <taxon>Thermaceae</taxon>
        <taxon>Thermus</taxon>
    </lineage>
</organism>
<dbReference type="InterPro" id="IPR004358">
    <property type="entry name" value="Sig_transdc_His_kin-like_C"/>
</dbReference>
<dbReference type="Gene3D" id="6.10.340.10">
    <property type="match status" value="1"/>
</dbReference>
<dbReference type="AlphaFoldDB" id="A0A7V4EHE1"/>
<dbReference type="PANTHER" id="PTHR45436:SF5">
    <property type="entry name" value="SENSOR HISTIDINE KINASE TRCS"/>
    <property type="match status" value="1"/>
</dbReference>
<dbReference type="SMART" id="SM00304">
    <property type="entry name" value="HAMP"/>
    <property type="match status" value="1"/>
</dbReference>
<evidence type="ECO:0000259" key="13">
    <source>
        <dbReference type="PROSITE" id="PS50109"/>
    </source>
</evidence>
<keyword evidence="6 12" id="KW-0812">Transmembrane</keyword>
<evidence type="ECO:0000256" key="1">
    <source>
        <dbReference type="ARBA" id="ARBA00000085"/>
    </source>
</evidence>
<feature type="transmembrane region" description="Helical" evidence="12">
    <location>
        <begin position="67"/>
        <end position="90"/>
    </location>
</feature>
<keyword evidence="5" id="KW-0808">Transferase</keyword>
<dbReference type="EMBL" id="DTAB01000216">
    <property type="protein sequence ID" value="HGN85265.1"/>
    <property type="molecule type" value="Genomic_DNA"/>
</dbReference>
<feature type="domain" description="Histidine kinase" evidence="13">
    <location>
        <begin position="147"/>
        <end position="358"/>
    </location>
</feature>
<evidence type="ECO:0000313" key="15">
    <source>
        <dbReference type="EMBL" id="HGN85265.1"/>
    </source>
</evidence>
<dbReference type="EC" id="2.7.13.3" evidence="3"/>
<dbReference type="InterPro" id="IPR005467">
    <property type="entry name" value="His_kinase_dom"/>
</dbReference>
<dbReference type="SUPFAM" id="SSF158472">
    <property type="entry name" value="HAMP domain-like"/>
    <property type="match status" value="1"/>
</dbReference>
<keyword evidence="10 12" id="KW-0472">Membrane</keyword>
<sequence>MSLTGRLALSMALVALLVAGLSGLLAYRAASGHLERAFALGLGPGNPLAPRPGLRERRILQELRSSVAVSSGAALLLGTGAGLFLALGLVRPLRELARTAEAYRRGDRTRRAQVQGQDEVAALAQSFNQLLEELARKEEEEKRLLADIAHDLRTPLTVLRGDLEALEDGLLPCTPEHLRRLQEEVRLLARLVEDLRLLTLAESGGLRLTPEPLDPKDLVRGVLEGYAGQAAAKGVALQVLGSAPPLLADREALKRVLHNLLDNALRYTPPGGRVEVSLETQGGEVRLAVRDTGPGLKPGEEERVFQRFYRGDPARSRGGSGLGLAIAKSLVEAMGGRVRAGNHPEGGAWFALWLPRAGGVYAPFTSEV</sequence>
<dbReference type="SMART" id="SM00388">
    <property type="entry name" value="HisKA"/>
    <property type="match status" value="1"/>
</dbReference>
<dbReference type="PANTHER" id="PTHR45436">
    <property type="entry name" value="SENSOR HISTIDINE KINASE YKOH"/>
    <property type="match status" value="1"/>
</dbReference>
<feature type="domain" description="HAMP" evidence="14">
    <location>
        <begin position="87"/>
        <end position="139"/>
    </location>
</feature>
<dbReference type="InterPro" id="IPR003660">
    <property type="entry name" value="HAMP_dom"/>
</dbReference>
<evidence type="ECO:0000256" key="5">
    <source>
        <dbReference type="ARBA" id="ARBA00022679"/>
    </source>
</evidence>
<dbReference type="PRINTS" id="PR00344">
    <property type="entry name" value="BCTRLSENSOR"/>
</dbReference>
<dbReference type="Gene3D" id="3.30.565.10">
    <property type="entry name" value="Histidine kinase-like ATPase, C-terminal domain"/>
    <property type="match status" value="1"/>
</dbReference>
<evidence type="ECO:0000256" key="10">
    <source>
        <dbReference type="ARBA" id="ARBA00023136"/>
    </source>
</evidence>
<accession>A0A7V4EHE1</accession>
<dbReference type="PROSITE" id="PS50885">
    <property type="entry name" value="HAMP"/>
    <property type="match status" value="1"/>
</dbReference>
<keyword evidence="11" id="KW-0175">Coiled coil</keyword>
<evidence type="ECO:0000256" key="3">
    <source>
        <dbReference type="ARBA" id="ARBA00012438"/>
    </source>
</evidence>
<evidence type="ECO:0000256" key="11">
    <source>
        <dbReference type="SAM" id="Coils"/>
    </source>
</evidence>
<dbReference type="Pfam" id="PF00512">
    <property type="entry name" value="HisKA"/>
    <property type="match status" value="1"/>
</dbReference>
<dbReference type="PROSITE" id="PS50109">
    <property type="entry name" value="HIS_KIN"/>
    <property type="match status" value="1"/>
</dbReference>
<evidence type="ECO:0000256" key="8">
    <source>
        <dbReference type="ARBA" id="ARBA00022989"/>
    </source>
</evidence>
<dbReference type="SUPFAM" id="SSF55874">
    <property type="entry name" value="ATPase domain of HSP90 chaperone/DNA topoisomerase II/histidine kinase"/>
    <property type="match status" value="1"/>
</dbReference>
<dbReference type="InterPro" id="IPR036890">
    <property type="entry name" value="HATPase_C_sf"/>
</dbReference>
<dbReference type="SMART" id="SM00387">
    <property type="entry name" value="HATPase_c"/>
    <property type="match status" value="1"/>
</dbReference>
<evidence type="ECO:0000256" key="2">
    <source>
        <dbReference type="ARBA" id="ARBA00004370"/>
    </source>
</evidence>
<evidence type="ECO:0000256" key="12">
    <source>
        <dbReference type="SAM" id="Phobius"/>
    </source>
</evidence>
<dbReference type="FunFam" id="3.30.565.10:FF:000006">
    <property type="entry name" value="Sensor histidine kinase WalK"/>
    <property type="match status" value="1"/>
</dbReference>
<dbReference type="InterPro" id="IPR036097">
    <property type="entry name" value="HisK_dim/P_sf"/>
</dbReference>
<dbReference type="CDD" id="cd00082">
    <property type="entry name" value="HisKA"/>
    <property type="match status" value="1"/>
</dbReference>
<name>A0A7V4EHE1_9DEIN</name>
<dbReference type="InterPro" id="IPR003661">
    <property type="entry name" value="HisK_dim/P_dom"/>
</dbReference>
<dbReference type="GO" id="GO:0005886">
    <property type="term" value="C:plasma membrane"/>
    <property type="evidence" value="ECO:0007669"/>
    <property type="project" value="TreeGrafter"/>
</dbReference>
<reference evidence="15" key="1">
    <citation type="journal article" date="2020" name="mSystems">
        <title>Genome- and Community-Level Interaction Insights into Carbon Utilization and Element Cycling Functions of Hydrothermarchaeota in Hydrothermal Sediment.</title>
        <authorList>
            <person name="Zhou Z."/>
            <person name="Liu Y."/>
            <person name="Xu W."/>
            <person name="Pan J."/>
            <person name="Luo Z.H."/>
            <person name="Li M."/>
        </authorList>
    </citation>
    <scope>NUCLEOTIDE SEQUENCE [LARGE SCALE GENOMIC DNA]</scope>
    <source>
        <strain evidence="15">SpSt-611</strain>
    </source>
</reference>
<comment type="catalytic activity">
    <reaction evidence="1">
        <text>ATP + protein L-histidine = ADP + protein N-phospho-L-histidine.</text>
        <dbReference type="EC" id="2.7.13.3"/>
    </reaction>
</comment>
<dbReference type="InterPro" id="IPR050428">
    <property type="entry name" value="TCS_sensor_his_kinase"/>
</dbReference>
<dbReference type="SUPFAM" id="SSF47384">
    <property type="entry name" value="Homodimeric domain of signal transducing histidine kinase"/>
    <property type="match status" value="1"/>
</dbReference>
<comment type="caution">
    <text evidence="15">The sequence shown here is derived from an EMBL/GenBank/DDBJ whole genome shotgun (WGS) entry which is preliminary data.</text>
</comment>
<evidence type="ECO:0000256" key="6">
    <source>
        <dbReference type="ARBA" id="ARBA00022692"/>
    </source>
</evidence>
<keyword evidence="8 12" id="KW-1133">Transmembrane helix</keyword>
<feature type="coiled-coil region" evidence="11">
    <location>
        <begin position="120"/>
        <end position="151"/>
    </location>
</feature>
<evidence type="ECO:0000259" key="14">
    <source>
        <dbReference type="PROSITE" id="PS50885"/>
    </source>
</evidence>
<dbReference type="InterPro" id="IPR003594">
    <property type="entry name" value="HATPase_dom"/>
</dbReference>
<gene>
    <name evidence="15" type="ORF">ENT80_03725</name>
</gene>
<dbReference type="CDD" id="cd00075">
    <property type="entry name" value="HATPase"/>
    <property type="match status" value="1"/>
</dbReference>
<keyword evidence="4" id="KW-0597">Phosphoprotein</keyword>
<dbReference type="Pfam" id="PF02518">
    <property type="entry name" value="HATPase_c"/>
    <property type="match status" value="1"/>
</dbReference>